<evidence type="ECO:0000256" key="4">
    <source>
        <dbReference type="ARBA" id="ARBA00023242"/>
    </source>
</evidence>
<keyword evidence="2" id="KW-0805">Transcription regulation</keyword>
<dbReference type="SMART" id="SM00353">
    <property type="entry name" value="HLH"/>
    <property type="match status" value="1"/>
</dbReference>
<organism evidence="8 9">
    <name type="scientific">Stephania japonica</name>
    <dbReference type="NCBI Taxonomy" id="461633"/>
    <lineage>
        <taxon>Eukaryota</taxon>
        <taxon>Viridiplantae</taxon>
        <taxon>Streptophyta</taxon>
        <taxon>Embryophyta</taxon>
        <taxon>Tracheophyta</taxon>
        <taxon>Spermatophyta</taxon>
        <taxon>Magnoliopsida</taxon>
        <taxon>Ranunculales</taxon>
        <taxon>Menispermaceae</taxon>
        <taxon>Menispermoideae</taxon>
        <taxon>Cissampelideae</taxon>
        <taxon>Stephania</taxon>
    </lineage>
</organism>
<reference evidence="8 9" key="1">
    <citation type="submission" date="2024-01" db="EMBL/GenBank/DDBJ databases">
        <title>Genome assemblies of Stephania.</title>
        <authorList>
            <person name="Yang L."/>
        </authorList>
    </citation>
    <scope>NUCLEOTIDE SEQUENCE [LARGE SCALE GENOMIC DNA]</scope>
    <source>
        <strain evidence="8">QJT</strain>
        <tissue evidence="8">Leaf</tissue>
    </source>
</reference>
<comment type="subcellular location">
    <subcellularLocation>
        <location evidence="1">Nucleus</location>
    </subcellularLocation>
</comment>
<feature type="domain" description="BHLH" evidence="7">
    <location>
        <begin position="217"/>
        <end position="266"/>
    </location>
</feature>
<dbReference type="GO" id="GO:0003700">
    <property type="term" value="F:DNA-binding transcription factor activity"/>
    <property type="evidence" value="ECO:0007669"/>
    <property type="project" value="TreeGrafter"/>
</dbReference>
<proteinExistence type="predicted"/>
<evidence type="ECO:0000256" key="2">
    <source>
        <dbReference type="ARBA" id="ARBA00023015"/>
    </source>
</evidence>
<dbReference type="GO" id="GO:0046983">
    <property type="term" value="F:protein dimerization activity"/>
    <property type="evidence" value="ECO:0007669"/>
    <property type="project" value="InterPro"/>
</dbReference>
<keyword evidence="3" id="KW-0804">Transcription</keyword>
<name>A0AAP0P5F3_9MAGN</name>
<keyword evidence="4" id="KW-0539">Nucleus</keyword>
<dbReference type="InterPro" id="IPR036638">
    <property type="entry name" value="HLH_DNA-bd_sf"/>
</dbReference>
<dbReference type="PROSITE" id="PS50888">
    <property type="entry name" value="BHLH"/>
    <property type="match status" value="1"/>
</dbReference>
<protein>
    <recommendedName>
        <fullName evidence="7">BHLH domain-containing protein</fullName>
    </recommendedName>
</protein>
<dbReference type="SUPFAM" id="SSF47459">
    <property type="entry name" value="HLH, helix-loop-helix DNA-binding domain"/>
    <property type="match status" value="1"/>
</dbReference>
<feature type="region of interest" description="Disordered" evidence="6">
    <location>
        <begin position="1"/>
        <end position="29"/>
    </location>
</feature>
<keyword evidence="5" id="KW-0175">Coiled coil</keyword>
<feature type="compositionally biased region" description="Basic residues" evidence="6">
    <location>
        <begin position="16"/>
        <end position="27"/>
    </location>
</feature>
<feature type="coiled-coil region" evidence="5">
    <location>
        <begin position="256"/>
        <end position="283"/>
    </location>
</feature>
<comment type="caution">
    <text evidence="8">The sequence shown here is derived from an EMBL/GenBank/DDBJ whole genome shotgun (WGS) entry which is preliminary data.</text>
</comment>
<dbReference type="PANTHER" id="PTHR31945">
    <property type="entry name" value="TRANSCRIPTION FACTOR SCREAM2-RELATED"/>
    <property type="match status" value="1"/>
</dbReference>
<dbReference type="GO" id="GO:0043565">
    <property type="term" value="F:sequence-specific DNA binding"/>
    <property type="evidence" value="ECO:0007669"/>
    <property type="project" value="TreeGrafter"/>
</dbReference>
<dbReference type="Pfam" id="PF22754">
    <property type="entry name" value="bHLH-TF_ACT-like_plant"/>
    <property type="match status" value="1"/>
</dbReference>
<evidence type="ECO:0000256" key="5">
    <source>
        <dbReference type="SAM" id="Coils"/>
    </source>
</evidence>
<gene>
    <name evidence="8" type="ORF">Sjap_011311</name>
</gene>
<evidence type="ECO:0000256" key="1">
    <source>
        <dbReference type="ARBA" id="ARBA00004123"/>
    </source>
</evidence>
<dbReference type="EMBL" id="JBBNAE010000004">
    <property type="protein sequence ID" value="KAK9130824.1"/>
    <property type="molecule type" value="Genomic_DNA"/>
</dbReference>
<dbReference type="PANTHER" id="PTHR31945:SF63">
    <property type="entry name" value="TRANSCRIPTION FACTOR BHLH90"/>
    <property type="match status" value="1"/>
</dbReference>
<evidence type="ECO:0000256" key="6">
    <source>
        <dbReference type="SAM" id="MobiDB-lite"/>
    </source>
</evidence>
<dbReference type="AlphaFoldDB" id="A0AAP0P5F3"/>
<dbReference type="GO" id="GO:0005634">
    <property type="term" value="C:nucleus"/>
    <property type="evidence" value="ECO:0007669"/>
    <property type="project" value="UniProtKB-SubCell"/>
</dbReference>
<dbReference type="InterPro" id="IPR054502">
    <property type="entry name" value="bHLH-TF_ACT-like_plant"/>
</dbReference>
<sequence>MAQQTVSRDLEQKAWRGTRSRFSRKGKGSAIEPKSELNLGVSFSAERAVISNTSSSLVNLSRRVELSSMNVYRKLLVQSNVLPENPQKKIKTLEDPSESIMYDGHVRGLDSSMDYGNSGFGSVNHLYVGTSSNWHSMVDSSAPEELEQEKNSVKKKVIYACRRTGLNGQMEDDGSEKVVRKPSSVKKKSTYACCKTEFNGQMEEDCSPKVVRKPERRYTSKNIDSERKRRTKLKESLYALRALVPKITKMDRAAIIGDAIDFVEELENQVKELQDELGALELEGEMNIAKSGISNIQVELPLHNVVRKEAKKEKSDSLDGVGIGIRRFSDSNEVPDSSMENKMQQKLAVKVEVTQIDANKFFFNVLCEHKRHGFLRLMEVMNSLGLEITNANIATCMGLVSNVLQVEMVESETFEANQLRDLLAILLQNAMSE</sequence>
<keyword evidence="9" id="KW-1185">Reference proteome</keyword>
<evidence type="ECO:0000313" key="9">
    <source>
        <dbReference type="Proteomes" id="UP001417504"/>
    </source>
</evidence>
<accession>A0AAP0P5F3</accession>
<dbReference type="Proteomes" id="UP001417504">
    <property type="component" value="Unassembled WGS sequence"/>
</dbReference>
<evidence type="ECO:0000256" key="3">
    <source>
        <dbReference type="ARBA" id="ARBA00023163"/>
    </source>
</evidence>
<dbReference type="InterPro" id="IPR051358">
    <property type="entry name" value="TF_AMS/ICE1/BHLH6-like"/>
</dbReference>
<evidence type="ECO:0000313" key="8">
    <source>
        <dbReference type="EMBL" id="KAK9130824.1"/>
    </source>
</evidence>
<dbReference type="Pfam" id="PF00010">
    <property type="entry name" value="HLH"/>
    <property type="match status" value="1"/>
</dbReference>
<evidence type="ECO:0000259" key="7">
    <source>
        <dbReference type="PROSITE" id="PS50888"/>
    </source>
</evidence>
<dbReference type="Gene3D" id="4.10.280.10">
    <property type="entry name" value="Helix-loop-helix DNA-binding domain"/>
    <property type="match status" value="1"/>
</dbReference>
<dbReference type="InterPro" id="IPR011598">
    <property type="entry name" value="bHLH_dom"/>
</dbReference>